<dbReference type="Gene3D" id="3.40.366.30">
    <property type="entry name" value="50S ribosomal protein L16 arginine hydroxylase, Chain A, Domain 2"/>
    <property type="match status" value="1"/>
</dbReference>
<dbReference type="InterPro" id="IPR039994">
    <property type="entry name" value="NO66-like"/>
</dbReference>
<evidence type="ECO:0000256" key="5">
    <source>
        <dbReference type="ARBA" id="ARBA00023004"/>
    </source>
</evidence>
<dbReference type="GO" id="GO:0016706">
    <property type="term" value="F:2-oxoglutarate-dependent dioxygenase activity"/>
    <property type="evidence" value="ECO:0007669"/>
    <property type="project" value="TreeGrafter"/>
</dbReference>
<dbReference type="KEGG" id="vcw:GJQ55_06035"/>
<dbReference type="PANTHER" id="PTHR13096">
    <property type="entry name" value="MINA53 MYC INDUCED NUCLEAR ANTIGEN"/>
    <property type="match status" value="1"/>
</dbReference>
<dbReference type="InterPro" id="IPR003347">
    <property type="entry name" value="JmjC_dom"/>
</dbReference>
<dbReference type="SUPFAM" id="SSF51197">
    <property type="entry name" value="Clavaminate synthase-like"/>
    <property type="match status" value="1"/>
</dbReference>
<proteinExistence type="predicted"/>
<accession>A0A9X7V4E6</accession>
<dbReference type="EMBL" id="CP046056">
    <property type="protein sequence ID" value="QQD25444.1"/>
    <property type="molecule type" value="Genomic_DNA"/>
</dbReference>
<evidence type="ECO:0000256" key="4">
    <source>
        <dbReference type="ARBA" id="ARBA00023002"/>
    </source>
</evidence>
<protein>
    <submittedName>
        <fullName evidence="7">Cupin domain-containing protein</fullName>
    </submittedName>
</protein>
<keyword evidence="8" id="KW-1185">Reference proteome</keyword>
<gene>
    <name evidence="7" type="ORF">GJQ55_06035</name>
</gene>
<reference evidence="7 8" key="1">
    <citation type="submission" date="2019-11" db="EMBL/GenBank/DDBJ databases">
        <title>Venatorbacter sp. nov. a predator of Campylobacter and other Gram-negative bacteria.</title>
        <authorList>
            <person name="Saeedi A."/>
            <person name="Cummings N.J."/>
            <person name="Connerton I.F."/>
            <person name="Connerton P.L."/>
        </authorList>
    </citation>
    <scope>NUCLEOTIDE SEQUENCE [LARGE SCALE GENOMIC DNA]</scope>
    <source>
        <strain evidence="7">XL5</strain>
    </source>
</reference>
<evidence type="ECO:0000256" key="3">
    <source>
        <dbReference type="ARBA" id="ARBA00022964"/>
    </source>
</evidence>
<dbReference type="Proteomes" id="UP000596074">
    <property type="component" value="Chromosome"/>
</dbReference>
<evidence type="ECO:0000259" key="6">
    <source>
        <dbReference type="PROSITE" id="PS51184"/>
    </source>
</evidence>
<dbReference type="AlphaFoldDB" id="A0A9X7V4E6"/>
<keyword evidence="5" id="KW-0408">Iron</keyword>
<comment type="cofactor">
    <cofactor evidence="1">
        <name>Fe(2+)</name>
        <dbReference type="ChEBI" id="CHEBI:29033"/>
    </cofactor>
</comment>
<dbReference type="SMART" id="SM00558">
    <property type="entry name" value="JmjC"/>
    <property type="match status" value="1"/>
</dbReference>
<sequence>MHVLGHLSVEEFLRDYWQKKPVVIRNAWPGFTPLLSSQELAGLSLEEEIESRIVEEQGKDGPWSIRKGPFTEDDYRSLPENKWTLLVQAVDHWIPEAADLLEHFRFIPSWRIDDLMISYAVDGGSVGPHYDQYDVFLLQAEGQREWRIGQICSEQSPILQGPKIRVLEQFDETERWVLNPGDMLYLPPQLAHYGIAQGECMTYSIGFRAPSQAELAQAALDDILASSSEDCRYTDADLQPQAEPGRIGADATARLKQLLISAFDDEERLQTILGKLMSEPKYPEQLPEPRDDASWEELDEELQEYQPWRRSEFARFAYSQHGDNCRFFALGMSWALPASDSAGVAYLANHSHYQSEQLQALAGSEPLRNLLVQLWQRHLLYSPEIEFAD</sequence>
<dbReference type="PROSITE" id="PS51184">
    <property type="entry name" value="JMJC"/>
    <property type="match status" value="1"/>
</dbReference>
<dbReference type="Gene3D" id="2.60.120.650">
    <property type="entry name" value="Cupin"/>
    <property type="match status" value="1"/>
</dbReference>
<name>A0A9X7V4E6_9GAMM</name>
<keyword evidence="2" id="KW-0479">Metal-binding</keyword>
<keyword evidence="3" id="KW-0223">Dioxygenase</keyword>
<organism evidence="7 8">
    <name type="scientific">Venatoribacter cucullus</name>
    <dbReference type="NCBI Taxonomy" id="2661630"/>
    <lineage>
        <taxon>Bacteria</taxon>
        <taxon>Pseudomonadati</taxon>
        <taxon>Pseudomonadota</taxon>
        <taxon>Gammaproteobacteria</taxon>
        <taxon>Oceanospirillales</taxon>
        <taxon>Oceanospirillaceae</taxon>
        <taxon>Venatoribacter</taxon>
    </lineage>
</organism>
<evidence type="ECO:0000313" key="8">
    <source>
        <dbReference type="Proteomes" id="UP000596074"/>
    </source>
</evidence>
<dbReference type="Pfam" id="PF08007">
    <property type="entry name" value="JmjC_2"/>
    <property type="match status" value="1"/>
</dbReference>
<evidence type="ECO:0000256" key="1">
    <source>
        <dbReference type="ARBA" id="ARBA00001954"/>
    </source>
</evidence>
<dbReference type="GO" id="GO:0046872">
    <property type="term" value="F:metal ion binding"/>
    <property type="evidence" value="ECO:0007669"/>
    <property type="project" value="UniProtKB-KW"/>
</dbReference>
<dbReference type="Pfam" id="PF20514">
    <property type="entry name" value="WHD_ROXA"/>
    <property type="match status" value="1"/>
</dbReference>
<dbReference type="PANTHER" id="PTHR13096:SF8">
    <property type="entry name" value="RIBOSOMAL OXYGENASE 1"/>
    <property type="match status" value="1"/>
</dbReference>
<feature type="domain" description="JmjC" evidence="6">
    <location>
        <begin position="96"/>
        <end position="224"/>
    </location>
</feature>
<evidence type="ECO:0000313" key="7">
    <source>
        <dbReference type="EMBL" id="QQD25444.1"/>
    </source>
</evidence>
<dbReference type="InterPro" id="IPR046799">
    <property type="entry name" value="ROXA-like_wH"/>
</dbReference>
<keyword evidence="4" id="KW-0560">Oxidoreductase</keyword>
<evidence type="ECO:0000256" key="2">
    <source>
        <dbReference type="ARBA" id="ARBA00022723"/>
    </source>
</evidence>